<protein>
    <submittedName>
        <fullName evidence="1">Uncharacterized protein</fullName>
    </submittedName>
</protein>
<reference evidence="1" key="1">
    <citation type="submission" date="2020-04" db="EMBL/GenBank/DDBJ databases">
        <authorList>
            <person name="Chiriac C."/>
            <person name="Salcher M."/>
            <person name="Ghai R."/>
            <person name="Kavagutti S V."/>
        </authorList>
    </citation>
    <scope>NUCLEOTIDE SEQUENCE</scope>
</reference>
<dbReference type="EMBL" id="LR796576">
    <property type="protein sequence ID" value="CAB4152479.1"/>
    <property type="molecule type" value="Genomic_DNA"/>
</dbReference>
<evidence type="ECO:0000313" key="1">
    <source>
        <dbReference type="EMBL" id="CAB4152479.1"/>
    </source>
</evidence>
<sequence length="82" mass="9301">MAIKWYLKAAVSEYQDKDGKAKKKYQSIGIILETKNGLMLKLETIPLFSLKDGCLIAYLNDPEPIKDPFPKSLNDIPEDVPF</sequence>
<name>A0A6J5NA55_9CAUD</name>
<accession>A0A6J5NA55</accession>
<gene>
    <name evidence="1" type="ORF">UFOVP620_19</name>
</gene>
<proteinExistence type="predicted"/>
<organism evidence="1">
    <name type="scientific">uncultured Caudovirales phage</name>
    <dbReference type="NCBI Taxonomy" id="2100421"/>
    <lineage>
        <taxon>Viruses</taxon>
        <taxon>Duplodnaviria</taxon>
        <taxon>Heunggongvirae</taxon>
        <taxon>Uroviricota</taxon>
        <taxon>Caudoviricetes</taxon>
        <taxon>Peduoviridae</taxon>
        <taxon>Maltschvirus</taxon>
        <taxon>Maltschvirus maltsch</taxon>
    </lineage>
</organism>